<dbReference type="PANTHER" id="PTHR43046">
    <property type="entry name" value="GDP-MANNOSE MANNOSYL HYDROLASE"/>
    <property type="match status" value="1"/>
</dbReference>
<keyword evidence="2 3" id="KW-0378">Hydrolase</keyword>
<evidence type="ECO:0000313" key="6">
    <source>
        <dbReference type="Proteomes" id="UP000198661"/>
    </source>
</evidence>
<keyword evidence="6" id="KW-1185">Reference proteome</keyword>
<feature type="domain" description="Nudix hydrolase" evidence="4">
    <location>
        <begin position="15"/>
        <end position="151"/>
    </location>
</feature>
<dbReference type="PROSITE" id="PS00893">
    <property type="entry name" value="NUDIX_BOX"/>
    <property type="match status" value="1"/>
</dbReference>
<evidence type="ECO:0000256" key="3">
    <source>
        <dbReference type="RuleBase" id="RU003476"/>
    </source>
</evidence>
<organism evidence="5 6">
    <name type="scientific">Planifilum fulgidum</name>
    <dbReference type="NCBI Taxonomy" id="201973"/>
    <lineage>
        <taxon>Bacteria</taxon>
        <taxon>Bacillati</taxon>
        <taxon>Bacillota</taxon>
        <taxon>Bacilli</taxon>
        <taxon>Bacillales</taxon>
        <taxon>Thermoactinomycetaceae</taxon>
        <taxon>Planifilum</taxon>
    </lineage>
</organism>
<reference evidence="5 6" key="1">
    <citation type="submission" date="2016-10" db="EMBL/GenBank/DDBJ databases">
        <authorList>
            <person name="de Groot N.N."/>
        </authorList>
    </citation>
    <scope>NUCLEOTIDE SEQUENCE [LARGE SCALE GENOMIC DNA]</scope>
    <source>
        <strain evidence="5 6">DSM 44945</strain>
    </source>
</reference>
<proteinExistence type="inferred from homology"/>
<gene>
    <name evidence="5" type="ORF">SAMN04488025_10625</name>
</gene>
<dbReference type="STRING" id="201973.SAMN04488025_10625"/>
<name>A0A1I2LVP7_9BACL</name>
<dbReference type="InterPro" id="IPR020084">
    <property type="entry name" value="NUDIX_hydrolase_CS"/>
</dbReference>
<dbReference type="Gene3D" id="3.90.79.10">
    <property type="entry name" value="Nucleoside Triphosphate Pyrophosphohydrolase"/>
    <property type="match status" value="1"/>
</dbReference>
<dbReference type="GO" id="GO:0016787">
    <property type="term" value="F:hydrolase activity"/>
    <property type="evidence" value="ECO:0007669"/>
    <property type="project" value="UniProtKB-KW"/>
</dbReference>
<dbReference type="AlphaFoldDB" id="A0A1I2LVP7"/>
<evidence type="ECO:0000313" key="5">
    <source>
        <dbReference type="EMBL" id="SFF82530.1"/>
    </source>
</evidence>
<comment type="similarity">
    <text evidence="3">Belongs to the Nudix hydrolase family.</text>
</comment>
<dbReference type="InterPro" id="IPR020476">
    <property type="entry name" value="Nudix_hydrolase"/>
</dbReference>
<dbReference type="Pfam" id="PF00293">
    <property type="entry name" value="NUDIX"/>
    <property type="match status" value="1"/>
</dbReference>
<accession>A0A1I2LVP7</accession>
<dbReference type="PRINTS" id="PR00502">
    <property type="entry name" value="NUDIXFAMILY"/>
</dbReference>
<dbReference type="SUPFAM" id="SSF55811">
    <property type="entry name" value="Nudix"/>
    <property type="match status" value="1"/>
</dbReference>
<evidence type="ECO:0000256" key="1">
    <source>
        <dbReference type="ARBA" id="ARBA00001946"/>
    </source>
</evidence>
<dbReference type="InterPro" id="IPR000086">
    <property type="entry name" value="NUDIX_hydrolase_dom"/>
</dbReference>
<dbReference type="InterPro" id="IPR015797">
    <property type="entry name" value="NUDIX_hydrolase-like_dom_sf"/>
</dbReference>
<evidence type="ECO:0000259" key="4">
    <source>
        <dbReference type="PROSITE" id="PS51462"/>
    </source>
</evidence>
<comment type="cofactor">
    <cofactor evidence="1">
        <name>Mg(2+)</name>
        <dbReference type="ChEBI" id="CHEBI:18420"/>
    </cofactor>
</comment>
<dbReference type="OrthoDB" id="9787476at2"/>
<dbReference type="Proteomes" id="UP000198661">
    <property type="component" value="Unassembled WGS sequence"/>
</dbReference>
<protein>
    <submittedName>
        <fullName evidence="5">ADP-ribose pyrophosphatase YjhB, NUDIX family</fullName>
    </submittedName>
</protein>
<dbReference type="EMBL" id="FOOK01000006">
    <property type="protein sequence ID" value="SFF82530.1"/>
    <property type="molecule type" value="Genomic_DNA"/>
</dbReference>
<dbReference type="PANTHER" id="PTHR43046:SF2">
    <property type="entry name" value="8-OXO-DGTP DIPHOSPHATASE-RELATED"/>
    <property type="match status" value="1"/>
</dbReference>
<dbReference type="CDD" id="cd04677">
    <property type="entry name" value="NUDIX_Hydrolase"/>
    <property type="match status" value="1"/>
</dbReference>
<sequence length="154" mass="17501">MYISELRKRIGSLPIIVAGATVVVMNEKGEILFQRRSDSFDWGLPGGAMEPGETLEETARRELKEETGLDAGALQLLGVFSGPRYYYRYPNGDEVYNVIALYRARPVRGTLQISDNESIDLRFFGKDRLPRLEKRAAALLEECGEQIWKKERDS</sequence>
<dbReference type="PROSITE" id="PS51462">
    <property type="entry name" value="NUDIX"/>
    <property type="match status" value="1"/>
</dbReference>
<evidence type="ECO:0000256" key="2">
    <source>
        <dbReference type="ARBA" id="ARBA00022801"/>
    </source>
</evidence>
<dbReference type="RefSeq" id="WP_092036431.1">
    <property type="nucleotide sequence ID" value="NZ_FOOK01000006.1"/>
</dbReference>